<feature type="compositionally biased region" description="Basic and acidic residues" evidence="1">
    <location>
        <begin position="27"/>
        <end position="47"/>
    </location>
</feature>
<evidence type="ECO:0000313" key="3">
    <source>
        <dbReference type="Proteomes" id="UP001497644"/>
    </source>
</evidence>
<sequence>MTSSSTEIRAKIKHYEKNTAGVGEALEGERLRSDETPSYKSGEESAKKRDGKYISLFLFLFSNAFMFEPSCGGGLARKAPCSQGVLTSIKPMLPCIGRWHFSLREKEGTRVERGSREGTSLFREILEFAERKSDVIT</sequence>
<dbReference type="EMBL" id="OZ034829">
    <property type="protein sequence ID" value="CAL1685789.1"/>
    <property type="molecule type" value="Genomic_DNA"/>
</dbReference>
<name>A0AAV2P2D2_9HYME</name>
<evidence type="ECO:0000256" key="1">
    <source>
        <dbReference type="SAM" id="MobiDB-lite"/>
    </source>
</evidence>
<proteinExistence type="predicted"/>
<protein>
    <submittedName>
        <fullName evidence="2">Uncharacterized protein</fullName>
    </submittedName>
</protein>
<organism evidence="2 3">
    <name type="scientific">Lasius platythorax</name>
    <dbReference type="NCBI Taxonomy" id="488582"/>
    <lineage>
        <taxon>Eukaryota</taxon>
        <taxon>Metazoa</taxon>
        <taxon>Ecdysozoa</taxon>
        <taxon>Arthropoda</taxon>
        <taxon>Hexapoda</taxon>
        <taxon>Insecta</taxon>
        <taxon>Pterygota</taxon>
        <taxon>Neoptera</taxon>
        <taxon>Endopterygota</taxon>
        <taxon>Hymenoptera</taxon>
        <taxon>Apocrita</taxon>
        <taxon>Aculeata</taxon>
        <taxon>Formicoidea</taxon>
        <taxon>Formicidae</taxon>
        <taxon>Formicinae</taxon>
        <taxon>Lasius</taxon>
        <taxon>Lasius</taxon>
    </lineage>
</organism>
<keyword evidence="3" id="KW-1185">Reference proteome</keyword>
<dbReference type="Proteomes" id="UP001497644">
    <property type="component" value="Chromosome 6"/>
</dbReference>
<reference evidence="2" key="1">
    <citation type="submission" date="2024-04" db="EMBL/GenBank/DDBJ databases">
        <authorList>
            <consortium name="Molecular Ecology Group"/>
        </authorList>
    </citation>
    <scope>NUCLEOTIDE SEQUENCE</scope>
</reference>
<feature type="region of interest" description="Disordered" evidence="1">
    <location>
        <begin position="23"/>
        <end position="47"/>
    </location>
</feature>
<dbReference type="AlphaFoldDB" id="A0AAV2P2D2"/>
<evidence type="ECO:0000313" key="2">
    <source>
        <dbReference type="EMBL" id="CAL1685789.1"/>
    </source>
</evidence>
<gene>
    <name evidence="2" type="ORF">LPLAT_LOCUS11205</name>
</gene>
<accession>A0AAV2P2D2</accession>